<dbReference type="InterPro" id="IPR045255">
    <property type="entry name" value="RanBP1-like"/>
</dbReference>
<feature type="compositionally biased region" description="Basic and acidic residues" evidence="3">
    <location>
        <begin position="47"/>
        <end position="57"/>
    </location>
</feature>
<sequence length="483" mass="50904">MADKSTTARSPSPPERLKPSQTEDPDTAAAREELHNTAISDRMPSAHKADPASDKASLRIPSPDEEQHSMMREQISSPKKKRAHDEVDEPKDGSQDPNGDVSPIGANGRTDRLEPEKKRHRDISSEKKPTDSDNSALETTATTNNNTKAEPAPDKKADTGSSAFKSSGLSGFAAQPSPFLQSGKPLTSFASASGSASPFGAVSPSKAGSTASTPSAFGTSSADGSSPFGQVGGGASKPFGGSVFGGAFGSGLGGMSANKFSSFGKPGASFKSSKPAKPFGAPESDAESGDEEDGDNSNIHDATMENPEEEKQKERDEKDKYADDDEKKTKLKKVAIDDGEAGEATILQVRAKIYHLDKTSTPAAWKERGAGNLKINVPTVCVDLDESGVPLPGSFDASGLEDAESKTIRLIMRQDSTHRVILNTAVIPAMEFQEKSTNKAVCVIFTAIEGEGNAVSIQAKMNPTNARSFLNEVSKIQRELQSS</sequence>
<dbReference type="PROSITE" id="PS50196">
    <property type="entry name" value="RANBD1"/>
    <property type="match status" value="1"/>
</dbReference>
<dbReference type="Pfam" id="PF00638">
    <property type="entry name" value="Ran_BP1"/>
    <property type="match status" value="2"/>
</dbReference>
<organism evidence="6 7">
    <name type="scientific">Pseudomassariella vexata</name>
    <dbReference type="NCBI Taxonomy" id="1141098"/>
    <lineage>
        <taxon>Eukaryota</taxon>
        <taxon>Fungi</taxon>
        <taxon>Dikarya</taxon>
        <taxon>Ascomycota</taxon>
        <taxon>Pezizomycotina</taxon>
        <taxon>Sordariomycetes</taxon>
        <taxon>Xylariomycetidae</taxon>
        <taxon>Amphisphaeriales</taxon>
        <taxon>Pseudomassariaceae</taxon>
        <taxon>Pseudomassariella</taxon>
    </lineage>
</organism>
<name>A0A1Y2DFJ7_9PEZI</name>
<evidence type="ECO:0000256" key="3">
    <source>
        <dbReference type="SAM" id="MobiDB-lite"/>
    </source>
</evidence>
<feature type="region of interest" description="Disordered" evidence="3">
    <location>
        <begin position="1"/>
        <end position="243"/>
    </location>
</feature>
<dbReference type="STRING" id="1141098.A0A1Y2DFJ7"/>
<feature type="domain" description="RanBD1" evidence="4">
    <location>
        <begin position="324"/>
        <end position="461"/>
    </location>
</feature>
<accession>A0A1Y2DFJ7</accession>
<dbReference type="InParanoid" id="A0A1Y2DFJ7"/>
<evidence type="ECO:0000259" key="4">
    <source>
        <dbReference type="PROSITE" id="PS50196"/>
    </source>
</evidence>
<dbReference type="SUPFAM" id="SSF50729">
    <property type="entry name" value="PH domain-like"/>
    <property type="match status" value="1"/>
</dbReference>
<comment type="subcellular location">
    <subcellularLocation>
        <location evidence="1">Nucleus</location>
    </subcellularLocation>
</comment>
<dbReference type="Gene3D" id="2.30.29.30">
    <property type="entry name" value="Pleckstrin-homology domain (PH domain)/Phosphotyrosine-binding domain (PTB)"/>
    <property type="match status" value="1"/>
</dbReference>
<feature type="compositionally biased region" description="Polar residues" evidence="3">
    <location>
        <begin position="206"/>
        <end position="228"/>
    </location>
</feature>
<dbReference type="InterPro" id="IPR000697">
    <property type="entry name" value="WH1/EVH1_dom"/>
</dbReference>
<feature type="compositionally biased region" description="Acidic residues" evidence="3">
    <location>
        <begin position="284"/>
        <end position="295"/>
    </location>
</feature>
<dbReference type="PROSITE" id="PS50229">
    <property type="entry name" value="WH1"/>
    <property type="match status" value="1"/>
</dbReference>
<dbReference type="GO" id="GO:0005634">
    <property type="term" value="C:nucleus"/>
    <property type="evidence" value="ECO:0007669"/>
    <property type="project" value="UniProtKB-SubCell"/>
</dbReference>
<gene>
    <name evidence="6" type="ORF">BCR38DRAFT_353750</name>
</gene>
<evidence type="ECO:0000256" key="1">
    <source>
        <dbReference type="ARBA" id="ARBA00004123"/>
    </source>
</evidence>
<keyword evidence="7" id="KW-1185">Reference proteome</keyword>
<feature type="compositionally biased region" description="Basic and acidic residues" evidence="3">
    <location>
        <begin position="109"/>
        <end position="131"/>
    </location>
</feature>
<evidence type="ECO:0000259" key="5">
    <source>
        <dbReference type="PROSITE" id="PS50229"/>
    </source>
</evidence>
<comment type="caution">
    <text evidence="6">The sequence shown here is derived from an EMBL/GenBank/DDBJ whole genome shotgun (WGS) entry which is preliminary data.</text>
</comment>
<evidence type="ECO:0000313" key="7">
    <source>
        <dbReference type="Proteomes" id="UP000193689"/>
    </source>
</evidence>
<dbReference type="EMBL" id="MCFJ01000017">
    <property type="protein sequence ID" value="ORY58063.1"/>
    <property type="molecule type" value="Genomic_DNA"/>
</dbReference>
<reference evidence="6 7" key="1">
    <citation type="submission" date="2016-07" db="EMBL/GenBank/DDBJ databases">
        <title>Pervasive Adenine N6-methylation of Active Genes in Fungi.</title>
        <authorList>
            <consortium name="DOE Joint Genome Institute"/>
            <person name="Mondo S.J."/>
            <person name="Dannebaum R.O."/>
            <person name="Kuo R.C."/>
            <person name="Labutti K."/>
            <person name="Haridas S."/>
            <person name="Kuo A."/>
            <person name="Salamov A."/>
            <person name="Ahrendt S.R."/>
            <person name="Lipzen A."/>
            <person name="Sullivan W."/>
            <person name="Andreopoulos W.B."/>
            <person name="Clum A."/>
            <person name="Lindquist E."/>
            <person name="Daum C."/>
            <person name="Ramamoorthy G.K."/>
            <person name="Gryganskyi A."/>
            <person name="Culley D."/>
            <person name="Magnuson J.K."/>
            <person name="James T.Y."/>
            <person name="O'Malley M.A."/>
            <person name="Stajich J.E."/>
            <person name="Spatafora J.W."/>
            <person name="Visel A."/>
            <person name="Grigoriev I.V."/>
        </authorList>
    </citation>
    <scope>NUCLEOTIDE SEQUENCE [LARGE SCALE GENOMIC DNA]</scope>
    <source>
        <strain evidence="6 7">CBS 129021</strain>
    </source>
</reference>
<feature type="compositionally biased region" description="Polar residues" evidence="3">
    <location>
        <begin position="159"/>
        <end position="169"/>
    </location>
</feature>
<keyword evidence="2" id="KW-0539">Nucleus</keyword>
<feature type="compositionally biased region" description="Low complexity" evidence="3">
    <location>
        <begin position="188"/>
        <end position="205"/>
    </location>
</feature>
<dbReference type="GeneID" id="63773023"/>
<feature type="compositionally biased region" description="Basic and acidic residues" evidence="3">
    <location>
        <begin position="309"/>
        <end position="328"/>
    </location>
</feature>
<dbReference type="PANTHER" id="PTHR23138:SF142">
    <property type="entry name" value="RAN-BINDING PROTEIN 3B-RELATED"/>
    <property type="match status" value="1"/>
</dbReference>
<dbReference type="SMART" id="SM00160">
    <property type="entry name" value="RanBD"/>
    <property type="match status" value="1"/>
</dbReference>
<dbReference type="RefSeq" id="XP_040711098.1">
    <property type="nucleotide sequence ID" value="XM_040856811.1"/>
</dbReference>
<dbReference type="OrthoDB" id="185618at2759"/>
<feature type="domain" description="WH1" evidence="5">
    <location>
        <begin position="338"/>
        <end position="480"/>
    </location>
</feature>
<dbReference type="InterPro" id="IPR011993">
    <property type="entry name" value="PH-like_dom_sf"/>
</dbReference>
<dbReference type="InterPro" id="IPR000156">
    <property type="entry name" value="Ran_bind_dom"/>
</dbReference>
<evidence type="ECO:0000256" key="2">
    <source>
        <dbReference type="ARBA" id="ARBA00023242"/>
    </source>
</evidence>
<proteinExistence type="predicted"/>
<dbReference type="AlphaFoldDB" id="A0A1Y2DFJ7"/>
<dbReference type="PANTHER" id="PTHR23138">
    <property type="entry name" value="RAN BINDING PROTEIN"/>
    <property type="match status" value="1"/>
</dbReference>
<evidence type="ECO:0000313" key="6">
    <source>
        <dbReference type="EMBL" id="ORY58063.1"/>
    </source>
</evidence>
<feature type="compositionally biased region" description="Polar residues" evidence="3">
    <location>
        <begin position="1"/>
        <end position="10"/>
    </location>
</feature>
<protein>
    <recommendedName>
        <fullName evidence="8">RanBD1 domain-containing protein</fullName>
    </recommendedName>
</protein>
<feature type="region of interest" description="Disordered" evidence="3">
    <location>
        <begin position="263"/>
        <end position="328"/>
    </location>
</feature>
<dbReference type="Proteomes" id="UP000193689">
    <property type="component" value="Unassembled WGS sequence"/>
</dbReference>
<evidence type="ECO:0008006" key="8">
    <source>
        <dbReference type="Google" id="ProtNLM"/>
    </source>
</evidence>